<dbReference type="InterPro" id="IPR027417">
    <property type="entry name" value="P-loop_NTPase"/>
</dbReference>
<dbReference type="SMART" id="SM00382">
    <property type="entry name" value="AAA"/>
    <property type="match status" value="1"/>
</dbReference>
<feature type="region of interest" description="Disordered" evidence="1">
    <location>
        <begin position="312"/>
        <end position="360"/>
    </location>
</feature>
<accession>A0A084U3V0</accession>
<dbReference type="AlphaFoldDB" id="A0A084U3V0"/>
<gene>
    <name evidence="3" type="ORF">P271_485</name>
</gene>
<dbReference type="GO" id="GO:0016887">
    <property type="term" value="F:ATP hydrolysis activity"/>
    <property type="evidence" value="ECO:0007669"/>
    <property type="project" value="InterPro"/>
</dbReference>
<dbReference type="Gene3D" id="3.40.50.300">
    <property type="entry name" value="P-loop containing nucleotide triphosphate hydrolases"/>
    <property type="match status" value="1"/>
</dbReference>
<evidence type="ECO:0000256" key="1">
    <source>
        <dbReference type="SAM" id="MobiDB-lite"/>
    </source>
</evidence>
<dbReference type="InterPro" id="IPR003959">
    <property type="entry name" value="ATPase_AAA_core"/>
</dbReference>
<evidence type="ECO:0000313" key="3">
    <source>
        <dbReference type="EMBL" id="KFB07636.1"/>
    </source>
</evidence>
<dbReference type="CDD" id="cd00009">
    <property type="entry name" value="AAA"/>
    <property type="match status" value="1"/>
</dbReference>
<reference evidence="3 4" key="1">
    <citation type="journal article" date="2014" name="PLoS ONE">
        <title>Reduction of Hydrogen Peroxide Accumulation and Toxicity by a Catalase from Mycoplasma iowae.</title>
        <authorList>
            <person name="Pritchard R.E."/>
            <person name="Prassinos A.J."/>
            <person name="Osborne J.D."/>
            <person name="Raviv Z."/>
            <person name="Balish M.F."/>
        </authorList>
    </citation>
    <scope>NUCLEOTIDE SEQUENCE [LARGE SCALE GENOMIC DNA]</scope>
    <source>
        <strain evidence="3 4">DK-CPA</strain>
    </source>
</reference>
<dbReference type="InterPro" id="IPR003593">
    <property type="entry name" value="AAA+_ATPase"/>
</dbReference>
<organism evidence="3 4">
    <name type="scientific">Malacoplasma iowae DK-CPA</name>
    <dbReference type="NCBI Taxonomy" id="1394179"/>
    <lineage>
        <taxon>Bacteria</taxon>
        <taxon>Bacillati</taxon>
        <taxon>Mycoplasmatota</taxon>
        <taxon>Mycoplasmoidales</taxon>
        <taxon>Mycoplasmoidaceae</taxon>
        <taxon>Malacoplasma</taxon>
    </lineage>
</organism>
<dbReference type="GO" id="GO:0005524">
    <property type="term" value="F:ATP binding"/>
    <property type="evidence" value="ECO:0007669"/>
    <property type="project" value="InterPro"/>
</dbReference>
<evidence type="ECO:0000313" key="4">
    <source>
        <dbReference type="Proteomes" id="UP000028523"/>
    </source>
</evidence>
<sequence>MFTNRKKIKDYVGELIDERILTVSRDIIEHVETGISSKELKATLESMNIREIELAGAKKQHFLFEKVLKLVAADFHVYLYSMPGAGKTYMAQEIAKSLNLDFYFSGAILEPYKLLGFKSAKGDYIETDFYKCFKNGGLFLFDEMDASNPEALIIINSALANKFLDFPNGRVTAHEKFRLIAAGNTNGLDIGAGFTARQQLDIATLDRFVFLEMPYDEKLEERFARGYVNGKHYFDRFIMARRIAQAEKLPIICSTRALILGLRLTQPLTTKSGIKSLNFSWKEAFEMTILKNALPKVKDRILSLIEEAEQKARSQRNASEQEATQQSTVQKSSTVASKTTRSSGTSSTSVKTTTSVAKKK</sequence>
<keyword evidence="4" id="KW-1185">Reference proteome</keyword>
<evidence type="ECO:0000259" key="2">
    <source>
        <dbReference type="SMART" id="SM00382"/>
    </source>
</evidence>
<name>A0A084U3V0_MALIO</name>
<proteinExistence type="predicted"/>
<dbReference type="RefSeq" id="WP_036451855.1">
    <property type="nucleotide sequence ID" value="NZ_AWQU01000074.1"/>
</dbReference>
<comment type="caution">
    <text evidence="3">The sequence shown here is derived from an EMBL/GenBank/DDBJ whole genome shotgun (WGS) entry which is preliminary data.</text>
</comment>
<dbReference type="SUPFAM" id="SSF52540">
    <property type="entry name" value="P-loop containing nucleoside triphosphate hydrolases"/>
    <property type="match status" value="1"/>
</dbReference>
<protein>
    <submittedName>
        <fullName evidence="3">ATPase, AAA+ superfamily</fullName>
    </submittedName>
</protein>
<dbReference type="Pfam" id="PF00004">
    <property type="entry name" value="AAA"/>
    <property type="match status" value="1"/>
</dbReference>
<feature type="compositionally biased region" description="Low complexity" evidence="1">
    <location>
        <begin position="336"/>
        <end position="360"/>
    </location>
</feature>
<dbReference type="Proteomes" id="UP000028523">
    <property type="component" value="Unassembled WGS sequence"/>
</dbReference>
<feature type="compositionally biased region" description="Polar residues" evidence="1">
    <location>
        <begin position="315"/>
        <end position="335"/>
    </location>
</feature>
<dbReference type="EMBL" id="AWQU01000074">
    <property type="protein sequence ID" value="KFB07636.1"/>
    <property type="molecule type" value="Genomic_DNA"/>
</dbReference>
<feature type="domain" description="AAA+ ATPase" evidence="2">
    <location>
        <begin position="73"/>
        <end position="206"/>
    </location>
</feature>